<keyword evidence="7 11" id="KW-0496">Mitochondrion</keyword>
<evidence type="ECO:0000256" key="4">
    <source>
        <dbReference type="ARBA" id="ARBA00018170"/>
    </source>
</evidence>
<comment type="subcellular location">
    <subcellularLocation>
        <location evidence="2">Membrane</location>
    </subcellularLocation>
    <subcellularLocation>
        <location evidence="11">Mitochondrion inner membrane</location>
        <topology evidence="11">Single-pass membrane protein</topology>
    </subcellularLocation>
</comment>
<reference evidence="13" key="1">
    <citation type="submission" date="2020-07" db="EMBL/GenBank/DDBJ databases">
        <title>Draft Genome Sequence of a Deep-Sea Yeast, Naganishia (Cryptococcus) liquefaciens strain N6.</title>
        <authorList>
            <person name="Han Y.W."/>
            <person name="Kajitani R."/>
            <person name="Morimoto H."/>
            <person name="Parhat M."/>
            <person name="Tsubouchi H."/>
            <person name="Bakenova O."/>
            <person name="Ogata M."/>
            <person name="Argunhan B."/>
            <person name="Aoki R."/>
            <person name="Kajiwara S."/>
            <person name="Itoh T."/>
            <person name="Iwasaki H."/>
        </authorList>
    </citation>
    <scope>NUCLEOTIDE SEQUENCE</scope>
    <source>
        <strain evidence="13">N6</strain>
    </source>
</reference>
<gene>
    <name evidence="13" type="ORF">NliqN6_5332</name>
</gene>
<keyword evidence="5" id="KW-0812">Transmembrane</keyword>
<evidence type="ECO:0000313" key="14">
    <source>
        <dbReference type="Proteomes" id="UP000620104"/>
    </source>
</evidence>
<dbReference type="AlphaFoldDB" id="A0A8H3YGJ5"/>
<keyword evidence="8" id="KW-0472">Membrane</keyword>
<keyword evidence="6" id="KW-1133">Transmembrane helix</keyword>
<dbReference type="OrthoDB" id="2580820at2759"/>
<dbReference type="EMBL" id="BLZA01000032">
    <property type="protein sequence ID" value="GHJ88930.1"/>
    <property type="molecule type" value="Genomic_DNA"/>
</dbReference>
<evidence type="ECO:0000313" key="13">
    <source>
        <dbReference type="EMBL" id="GHJ88930.1"/>
    </source>
</evidence>
<comment type="similarity">
    <text evidence="3 11">Belongs to the MICOS complex subunit Mic12 family.</text>
</comment>
<accession>A0A8H3YGJ5</accession>
<protein>
    <recommendedName>
        <fullName evidence="4 11">MICOS complex subunit MIC12</fullName>
    </recommendedName>
    <alternativeName>
        <fullName evidence="10 11">Altered inheritance of mitochondria protein 5, mitochondrial</fullName>
    </alternativeName>
    <alternativeName>
        <fullName evidence="9 11">Found in mitochondrial proteome protein 51</fullName>
    </alternativeName>
</protein>
<comment type="caution">
    <text evidence="13">The sequence shown here is derived from an EMBL/GenBank/DDBJ whole genome shotgun (WGS) entry which is preliminary data.</text>
</comment>
<comment type="subunit">
    <text evidence="11">Component of the mitochondrial contact site and cristae organizing system (MICOS) complex.</text>
</comment>
<keyword evidence="11" id="KW-0999">Mitochondrion inner membrane</keyword>
<dbReference type="InterPro" id="IPR031463">
    <property type="entry name" value="Mic12"/>
</dbReference>
<dbReference type="Proteomes" id="UP000620104">
    <property type="component" value="Unassembled WGS sequence"/>
</dbReference>
<name>A0A8H3YGJ5_9TREE</name>
<evidence type="ECO:0000256" key="12">
    <source>
        <dbReference type="SAM" id="MobiDB-lite"/>
    </source>
</evidence>
<comment type="function">
    <text evidence="1 11">Component of the MICOS complex, a large protein complex of the mitochondrial inner membrane that plays crucial roles in the maintenance of crista junctions, inner membrane architecture, and formation of contact sites to the outer membrane.</text>
</comment>
<proteinExistence type="inferred from homology"/>
<evidence type="ECO:0000256" key="10">
    <source>
        <dbReference type="ARBA" id="ARBA00032985"/>
    </source>
</evidence>
<dbReference type="Pfam" id="PF17050">
    <property type="entry name" value="AIM5"/>
    <property type="match status" value="1"/>
</dbReference>
<evidence type="ECO:0000256" key="2">
    <source>
        <dbReference type="ARBA" id="ARBA00004370"/>
    </source>
</evidence>
<evidence type="ECO:0000256" key="1">
    <source>
        <dbReference type="ARBA" id="ARBA00002689"/>
    </source>
</evidence>
<evidence type="ECO:0000256" key="6">
    <source>
        <dbReference type="ARBA" id="ARBA00022989"/>
    </source>
</evidence>
<evidence type="ECO:0000256" key="8">
    <source>
        <dbReference type="ARBA" id="ARBA00023136"/>
    </source>
</evidence>
<dbReference type="GO" id="GO:0061617">
    <property type="term" value="C:MICOS complex"/>
    <property type="evidence" value="ECO:0007669"/>
    <property type="project" value="UniProtKB-UniRule"/>
</dbReference>
<keyword evidence="14" id="KW-1185">Reference proteome</keyword>
<evidence type="ECO:0000256" key="11">
    <source>
        <dbReference type="RuleBase" id="RU363010"/>
    </source>
</evidence>
<feature type="region of interest" description="Disordered" evidence="12">
    <location>
        <begin position="169"/>
        <end position="195"/>
    </location>
</feature>
<evidence type="ECO:0000256" key="7">
    <source>
        <dbReference type="ARBA" id="ARBA00023128"/>
    </source>
</evidence>
<dbReference type="GO" id="GO:0042407">
    <property type="term" value="P:cristae formation"/>
    <property type="evidence" value="ECO:0007669"/>
    <property type="project" value="InterPro"/>
</dbReference>
<evidence type="ECO:0000256" key="3">
    <source>
        <dbReference type="ARBA" id="ARBA00009188"/>
    </source>
</evidence>
<sequence length="195" mass="21073">MAAIVTIPLGGLVAAAVYYTVSSNISNQTSFIRSELHECTQALRANSTGPSSSFDLKPAPIVSETIYQQGHKEQPPLSELVKRRWNQTIQRAVIGLETTDWSALGSGIVAGSKELVERVSQGGLTQSGGNSAYFNTDSIVVQNNAGARVDENDVDHRGVLGHDQKVVDPNAELPTHRAQSPVESQDHRAESKRWV</sequence>
<dbReference type="GO" id="GO:0044284">
    <property type="term" value="C:mitochondrial crista junction"/>
    <property type="evidence" value="ECO:0007669"/>
    <property type="project" value="InterPro"/>
</dbReference>
<organism evidence="13 14">
    <name type="scientific">Naganishia liquefaciens</name>
    <dbReference type="NCBI Taxonomy" id="104408"/>
    <lineage>
        <taxon>Eukaryota</taxon>
        <taxon>Fungi</taxon>
        <taxon>Dikarya</taxon>
        <taxon>Basidiomycota</taxon>
        <taxon>Agaricomycotina</taxon>
        <taxon>Tremellomycetes</taxon>
        <taxon>Filobasidiales</taxon>
        <taxon>Filobasidiaceae</taxon>
        <taxon>Naganishia</taxon>
    </lineage>
</organism>
<evidence type="ECO:0000256" key="9">
    <source>
        <dbReference type="ARBA" id="ARBA00032159"/>
    </source>
</evidence>
<evidence type="ECO:0000256" key="5">
    <source>
        <dbReference type="ARBA" id="ARBA00022692"/>
    </source>
</evidence>
<feature type="compositionally biased region" description="Basic and acidic residues" evidence="12">
    <location>
        <begin position="184"/>
        <end position="195"/>
    </location>
</feature>